<dbReference type="GO" id="GO:0005789">
    <property type="term" value="C:endoplasmic reticulum membrane"/>
    <property type="evidence" value="ECO:0007669"/>
    <property type="project" value="UniProtKB-SubCell"/>
</dbReference>
<dbReference type="GO" id="GO:2001256">
    <property type="term" value="P:regulation of store-operated calcium entry"/>
    <property type="evidence" value="ECO:0007669"/>
    <property type="project" value="InterPro"/>
</dbReference>
<evidence type="ECO:0000256" key="2">
    <source>
        <dbReference type="ARBA" id="ARBA00006833"/>
    </source>
</evidence>
<evidence type="ECO:0000256" key="11">
    <source>
        <dbReference type="ARBA" id="ARBA00023065"/>
    </source>
</evidence>
<dbReference type="EMBL" id="NEDP02076721">
    <property type="protein sequence ID" value="OWF35556.1"/>
    <property type="molecule type" value="Genomic_DNA"/>
</dbReference>
<dbReference type="PANTHER" id="PTHR15929">
    <property type="entry name" value="STORE-OPERATED CALCIUM ENTRY-ASSOCIATED REGULATORY FACTOR"/>
    <property type="match status" value="1"/>
</dbReference>
<organism evidence="16 17">
    <name type="scientific">Mizuhopecten yessoensis</name>
    <name type="common">Japanese scallop</name>
    <name type="synonym">Patinopecten yessoensis</name>
    <dbReference type="NCBI Taxonomy" id="6573"/>
    <lineage>
        <taxon>Eukaryota</taxon>
        <taxon>Metazoa</taxon>
        <taxon>Spiralia</taxon>
        <taxon>Lophotrochozoa</taxon>
        <taxon>Mollusca</taxon>
        <taxon>Bivalvia</taxon>
        <taxon>Autobranchia</taxon>
        <taxon>Pteriomorphia</taxon>
        <taxon>Pectinida</taxon>
        <taxon>Pectinoidea</taxon>
        <taxon>Pectinidae</taxon>
        <taxon>Mizuhopecten</taxon>
    </lineage>
</organism>
<reference evidence="16 17" key="1">
    <citation type="journal article" date="2017" name="Nat. Ecol. Evol.">
        <title>Scallop genome provides insights into evolution of bilaterian karyotype and development.</title>
        <authorList>
            <person name="Wang S."/>
            <person name="Zhang J."/>
            <person name="Jiao W."/>
            <person name="Li J."/>
            <person name="Xun X."/>
            <person name="Sun Y."/>
            <person name="Guo X."/>
            <person name="Huan P."/>
            <person name="Dong B."/>
            <person name="Zhang L."/>
            <person name="Hu X."/>
            <person name="Sun X."/>
            <person name="Wang J."/>
            <person name="Zhao C."/>
            <person name="Wang Y."/>
            <person name="Wang D."/>
            <person name="Huang X."/>
            <person name="Wang R."/>
            <person name="Lv J."/>
            <person name="Li Y."/>
            <person name="Zhang Z."/>
            <person name="Liu B."/>
            <person name="Lu W."/>
            <person name="Hui Y."/>
            <person name="Liang J."/>
            <person name="Zhou Z."/>
            <person name="Hou R."/>
            <person name="Li X."/>
            <person name="Liu Y."/>
            <person name="Li H."/>
            <person name="Ning X."/>
            <person name="Lin Y."/>
            <person name="Zhao L."/>
            <person name="Xing Q."/>
            <person name="Dou J."/>
            <person name="Li Y."/>
            <person name="Mao J."/>
            <person name="Guo H."/>
            <person name="Dou H."/>
            <person name="Li T."/>
            <person name="Mu C."/>
            <person name="Jiang W."/>
            <person name="Fu Q."/>
            <person name="Fu X."/>
            <person name="Miao Y."/>
            <person name="Liu J."/>
            <person name="Yu Q."/>
            <person name="Li R."/>
            <person name="Liao H."/>
            <person name="Li X."/>
            <person name="Kong Y."/>
            <person name="Jiang Z."/>
            <person name="Chourrout D."/>
            <person name="Li R."/>
            <person name="Bao Z."/>
        </authorList>
    </citation>
    <scope>NUCLEOTIDE SEQUENCE [LARGE SCALE GENOMIC DNA]</scope>
    <source>
        <strain evidence="16 17">PY_sf001</strain>
    </source>
</reference>
<sequence length="347" mass="37264">MADKTTTKSMGFCLSLLICFMNIHLGSGAFGFGGEDKVLLSEVETLTLYNGRMTNSRRSGPIPQLKCEGGSAGCGTFVPQVVQCTNKGSDGRDIQWECKTDMDNTYRFGRVEVSCEGFDYPDDPYILRGSCGLEYTIDLTQEGQQKKNQGHHNYGSNYGGHSEDYHDRSSYQSSKSYSKARSIVGDLVLLCAIGGVVYVIYKTCIAGGQQAENRYPNQGQDNRFGGSQPPPPGFRQDYMPGGDSCSGSSYYSGGQTNYGNHARPGNTGGGFWTGAATGGLLGYMFGNRGNNHYGSRTYTPYTGSSFWGQPRTQHRSSAFSGGSSFSFGGGGSSGTRTASGFGGTKRR</sequence>
<feature type="signal peptide" evidence="15">
    <location>
        <begin position="1"/>
        <end position="28"/>
    </location>
</feature>
<evidence type="ECO:0000256" key="13">
    <source>
        <dbReference type="ARBA" id="ARBA00031116"/>
    </source>
</evidence>
<keyword evidence="12" id="KW-0472">Membrane</keyword>
<dbReference type="Proteomes" id="UP000242188">
    <property type="component" value="Unassembled WGS sequence"/>
</dbReference>
<protein>
    <recommendedName>
        <fullName evidence="3">Store-operated calcium entry-associated regulatory factor</fullName>
    </recommendedName>
    <alternativeName>
        <fullName evidence="13">Transmembrane protein 66</fullName>
    </alternativeName>
</protein>
<evidence type="ECO:0000256" key="1">
    <source>
        <dbReference type="ARBA" id="ARBA00004115"/>
    </source>
</evidence>
<keyword evidence="5" id="KW-0109">Calcium transport</keyword>
<dbReference type="GO" id="GO:0006816">
    <property type="term" value="P:calcium ion transport"/>
    <property type="evidence" value="ECO:0007669"/>
    <property type="project" value="UniProtKB-KW"/>
</dbReference>
<comment type="subcellular location">
    <subcellularLocation>
        <location evidence="1">Endoplasmic reticulum membrane</location>
        <topology evidence="1">Single-pass type I membrane protein</topology>
    </subcellularLocation>
</comment>
<name>A0A210PGI7_MIZYE</name>
<evidence type="ECO:0000256" key="12">
    <source>
        <dbReference type="ARBA" id="ARBA00023136"/>
    </source>
</evidence>
<dbReference type="AlphaFoldDB" id="A0A210PGI7"/>
<keyword evidence="10" id="KW-1133">Transmembrane helix</keyword>
<keyword evidence="4" id="KW-0813">Transport</keyword>
<comment type="caution">
    <text evidence="16">The sequence shown here is derived from an EMBL/GenBank/DDBJ whole genome shotgun (WGS) entry which is preliminary data.</text>
</comment>
<evidence type="ECO:0000256" key="5">
    <source>
        <dbReference type="ARBA" id="ARBA00022568"/>
    </source>
</evidence>
<feature type="region of interest" description="Disordered" evidence="14">
    <location>
        <begin position="143"/>
        <end position="171"/>
    </location>
</feature>
<keyword evidence="17" id="KW-1185">Reference proteome</keyword>
<evidence type="ECO:0000256" key="9">
    <source>
        <dbReference type="ARBA" id="ARBA00022837"/>
    </source>
</evidence>
<evidence type="ECO:0000313" key="16">
    <source>
        <dbReference type="EMBL" id="OWF35556.1"/>
    </source>
</evidence>
<proteinExistence type="inferred from homology"/>
<feature type="region of interest" description="Disordered" evidence="14">
    <location>
        <begin position="214"/>
        <end position="239"/>
    </location>
</feature>
<feature type="chain" id="PRO_5013278826" description="Store-operated calcium entry-associated regulatory factor" evidence="15">
    <location>
        <begin position="29"/>
        <end position="347"/>
    </location>
</feature>
<keyword evidence="9" id="KW-0106">Calcium</keyword>
<evidence type="ECO:0000256" key="3">
    <source>
        <dbReference type="ARBA" id="ARBA00016584"/>
    </source>
</evidence>
<keyword evidence="6" id="KW-0812">Transmembrane</keyword>
<evidence type="ECO:0000256" key="7">
    <source>
        <dbReference type="ARBA" id="ARBA00022729"/>
    </source>
</evidence>
<keyword evidence="7 15" id="KW-0732">Signal</keyword>
<feature type="compositionally biased region" description="Low complexity" evidence="14">
    <location>
        <begin position="151"/>
        <end position="160"/>
    </location>
</feature>
<dbReference type="InterPro" id="IPR009567">
    <property type="entry name" value="SARAF"/>
</dbReference>
<gene>
    <name evidence="16" type="ORF">KP79_PYT08397</name>
</gene>
<evidence type="ECO:0000256" key="4">
    <source>
        <dbReference type="ARBA" id="ARBA00022448"/>
    </source>
</evidence>
<evidence type="ECO:0000256" key="8">
    <source>
        <dbReference type="ARBA" id="ARBA00022824"/>
    </source>
</evidence>
<keyword evidence="11" id="KW-0406">Ion transport</keyword>
<evidence type="ECO:0000256" key="10">
    <source>
        <dbReference type="ARBA" id="ARBA00022989"/>
    </source>
</evidence>
<keyword evidence="8" id="KW-0256">Endoplasmic reticulum</keyword>
<feature type="region of interest" description="Disordered" evidence="14">
    <location>
        <begin position="309"/>
        <end position="347"/>
    </location>
</feature>
<accession>A0A210PGI7</accession>
<comment type="similarity">
    <text evidence="2">Belongs to the SARAF family.</text>
</comment>
<evidence type="ECO:0000313" key="17">
    <source>
        <dbReference type="Proteomes" id="UP000242188"/>
    </source>
</evidence>
<dbReference type="STRING" id="6573.A0A210PGI7"/>
<evidence type="ECO:0000256" key="6">
    <source>
        <dbReference type="ARBA" id="ARBA00022692"/>
    </source>
</evidence>
<dbReference type="PANTHER" id="PTHR15929:SF0">
    <property type="entry name" value="STORE-OPERATED CALCIUM ENTRY-ASSOCIATED REGULATORY FACTOR"/>
    <property type="match status" value="1"/>
</dbReference>
<evidence type="ECO:0000256" key="15">
    <source>
        <dbReference type="SAM" id="SignalP"/>
    </source>
</evidence>
<evidence type="ECO:0000256" key="14">
    <source>
        <dbReference type="SAM" id="MobiDB-lite"/>
    </source>
</evidence>
<feature type="compositionally biased region" description="Low complexity" evidence="14">
    <location>
        <begin position="315"/>
        <end position="326"/>
    </location>
</feature>
<dbReference type="Pfam" id="PF06682">
    <property type="entry name" value="SARAF"/>
    <property type="match status" value="1"/>
</dbReference>
<dbReference type="OrthoDB" id="20303at2759"/>